<keyword evidence="2" id="KW-0472">Membrane</keyword>
<sequence>MNKSGWPPGHSDLPEAVDLNDNLPEVVPLGYSHATQDFYEREKHLAQGFAPQPDHYYSTPPTAGFNPPAPERRILGLRRRTFIILAVICGLAVVGIGIGVGLGVGLNASSRQEAVPTATPSGVPDANNDSGGGSSSANNTASGNLIKGSSLAASNYTDNAGNTHLYVFFQAANEELLASTWDSQNKTWATLSISKILASTGLILDLIPATPIAAYTYTNPTFQTRVYFLTTGNSIRELITSEDPTLTTNWRQGRLGSDKLITASAGSKLAALRPNCGTGRSCQVNYPMLAIAYQGENGVIAMSQADDWVPMDVQFGPAKTGAAIGLSSVMHNSNITDVGWSLFYDEDGTLQEFNSERAIKDWTRGPSTGFAPDPAAPNIASFSYDLVNMMIVSVDPDGDLEVRTWDSRTWSGLKPPNLLEADGAPDEPKFSAVAGNPQRRVFGVANGTVHQWEFFGLSPLQWSYVGTVPTELRASS</sequence>
<evidence type="ECO:0000256" key="2">
    <source>
        <dbReference type="SAM" id="Phobius"/>
    </source>
</evidence>
<feature type="region of interest" description="Disordered" evidence="1">
    <location>
        <begin position="115"/>
        <end position="139"/>
    </location>
</feature>
<dbReference type="EMBL" id="MU854330">
    <property type="protein sequence ID" value="KAK4043223.1"/>
    <property type="molecule type" value="Genomic_DNA"/>
</dbReference>
<keyword evidence="4" id="KW-1185">Reference proteome</keyword>
<reference evidence="4" key="1">
    <citation type="journal article" date="2023" name="Mol. Phylogenet. Evol.">
        <title>Genome-scale phylogeny and comparative genomics of the fungal order Sordariales.</title>
        <authorList>
            <person name="Hensen N."/>
            <person name="Bonometti L."/>
            <person name="Westerberg I."/>
            <person name="Brannstrom I.O."/>
            <person name="Guillou S."/>
            <person name="Cros-Aarteil S."/>
            <person name="Calhoun S."/>
            <person name="Haridas S."/>
            <person name="Kuo A."/>
            <person name="Mondo S."/>
            <person name="Pangilinan J."/>
            <person name="Riley R."/>
            <person name="LaButti K."/>
            <person name="Andreopoulos B."/>
            <person name="Lipzen A."/>
            <person name="Chen C."/>
            <person name="Yan M."/>
            <person name="Daum C."/>
            <person name="Ng V."/>
            <person name="Clum A."/>
            <person name="Steindorff A."/>
            <person name="Ohm R.A."/>
            <person name="Martin F."/>
            <person name="Silar P."/>
            <person name="Natvig D.O."/>
            <person name="Lalanne C."/>
            <person name="Gautier V."/>
            <person name="Ament-Velasquez S.L."/>
            <person name="Kruys A."/>
            <person name="Hutchinson M.I."/>
            <person name="Powell A.J."/>
            <person name="Barry K."/>
            <person name="Miller A.N."/>
            <person name="Grigoriev I.V."/>
            <person name="Debuchy R."/>
            <person name="Gladieux P."/>
            <person name="Hiltunen Thoren M."/>
            <person name="Johannesson H."/>
        </authorList>
    </citation>
    <scope>NUCLEOTIDE SEQUENCE [LARGE SCALE GENOMIC DNA]</scope>
    <source>
        <strain evidence="4">CBS 284.82</strain>
    </source>
</reference>
<dbReference type="AlphaFoldDB" id="A0AAN6SV59"/>
<name>A0AAN6SV59_9PEZI</name>
<keyword evidence="2" id="KW-1133">Transmembrane helix</keyword>
<dbReference type="SUPFAM" id="SSF89372">
    <property type="entry name" value="Fucose-specific lectin"/>
    <property type="match status" value="1"/>
</dbReference>
<accession>A0AAN6SV59</accession>
<protein>
    <recommendedName>
        <fullName evidence="5">Fucose-specific lectin</fullName>
    </recommendedName>
</protein>
<evidence type="ECO:0008006" key="5">
    <source>
        <dbReference type="Google" id="ProtNLM"/>
    </source>
</evidence>
<feature type="compositionally biased region" description="Low complexity" evidence="1">
    <location>
        <begin position="125"/>
        <end position="139"/>
    </location>
</feature>
<evidence type="ECO:0000313" key="4">
    <source>
        <dbReference type="Proteomes" id="UP001303115"/>
    </source>
</evidence>
<organism evidence="3 4">
    <name type="scientific">Parachaetomium inaequale</name>
    <dbReference type="NCBI Taxonomy" id="2588326"/>
    <lineage>
        <taxon>Eukaryota</taxon>
        <taxon>Fungi</taxon>
        <taxon>Dikarya</taxon>
        <taxon>Ascomycota</taxon>
        <taxon>Pezizomycotina</taxon>
        <taxon>Sordariomycetes</taxon>
        <taxon>Sordariomycetidae</taxon>
        <taxon>Sordariales</taxon>
        <taxon>Chaetomiaceae</taxon>
        <taxon>Parachaetomium</taxon>
    </lineage>
</organism>
<dbReference type="Proteomes" id="UP001303115">
    <property type="component" value="Unassembled WGS sequence"/>
</dbReference>
<keyword evidence="2" id="KW-0812">Transmembrane</keyword>
<evidence type="ECO:0000256" key="1">
    <source>
        <dbReference type="SAM" id="MobiDB-lite"/>
    </source>
</evidence>
<evidence type="ECO:0000313" key="3">
    <source>
        <dbReference type="EMBL" id="KAK4043223.1"/>
    </source>
</evidence>
<proteinExistence type="predicted"/>
<comment type="caution">
    <text evidence="3">The sequence shown here is derived from an EMBL/GenBank/DDBJ whole genome shotgun (WGS) entry which is preliminary data.</text>
</comment>
<feature type="transmembrane region" description="Helical" evidence="2">
    <location>
        <begin position="82"/>
        <end position="106"/>
    </location>
</feature>
<dbReference type="Gene3D" id="2.120.10.70">
    <property type="entry name" value="Fucose-specific lectin"/>
    <property type="match status" value="1"/>
</dbReference>
<gene>
    <name evidence="3" type="ORF">C8A01DRAFT_13242</name>
</gene>